<keyword evidence="2" id="KW-1185">Reference proteome</keyword>
<dbReference type="KEGG" id="lant:TUM19329_20900"/>
<gene>
    <name evidence="1" type="ORF">TUM19329_20900</name>
</gene>
<dbReference type="EMBL" id="AP022839">
    <property type="protein sequence ID" value="BCA95729.1"/>
    <property type="molecule type" value="Genomic_DNA"/>
</dbReference>
<accession>A0A6F8T5K2</accession>
<dbReference type="AlphaFoldDB" id="A0A6F8T5K2"/>
<dbReference type="Proteomes" id="UP000502894">
    <property type="component" value="Chromosome"/>
</dbReference>
<sequence>MFFVPKILQQKFHVGVNGRVKLSDRYKNLLYYHINIKGREVERRASIKLGQSLYALDLVPNFTSKDELYKKISTDNSDNGKALREFIVEFENINQYIFRKIDDENIKKAMDKFRVAVYEQLHSFPIEAATLSQKQEFHNHILNSLKRVKEEIPSKYYSELKKHMGTFLKENVIFHPGLSTYLDETQTYQTKPKNMKDSSKAIVAIRDATNADEIAELLYQMSESSREAASEIIISNLLPLITNANQLGTIIRFIPPLKIEAMLRKPGIISLLENMDDLNGVMSMMFTADQRKMVFNATKNFIKDMKPNFAQLGECIQYLSNDQIKALLKTISFSTIQSDSSEDMIRLFEKLSTNQFNKILPIVDKKIAEYLGKRIGYDDGKGLHDFLKTKASDADALKAFKTIFPDVSKIISTQKNYKSQLTSLTTEPSLDDNSELKI</sequence>
<protein>
    <submittedName>
        <fullName evidence="1">Uncharacterized protein</fullName>
    </submittedName>
</protein>
<evidence type="ECO:0000313" key="2">
    <source>
        <dbReference type="Proteomes" id="UP000502894"/>
    </source>
</evidence>
<proteinExistence type="predicted"/>
<reference evidence="1" key="1">
    <citation type="journal article" date="2020" name="Microbiol. Resour. Announc.">
        <title>Complete Genome Sequence of Novel Psychrotolerant Legionella Strain TUM19329, Isolated from Antarctic Lake Sediment.</title>
        <authorList>
            <person name="Shimada S."/>
            <person name="Nakai R."/>
            <person name="Aoki K."/>
            <person name="Shimoeda N."/>
            <person name="Ohno G."/>
            <person name="Miyazaki Y."/>
            <person name="Kudoh S."/>
            <person name="Imura S."/>
            <person name="Watanabe K."/>
            <person name="Ishii Y."/>
            <person name="Tateda K."/>
        </authorList>
    </citation>
    <scope>NUCLEOTIDE SEQUENCE [LARGE SCALE GENOMIC DNA]</scope>
    <source>
        <strain evidence="1">TUM19329</strain>
    </source>
</reference>
<organism evidence="1 2">
    <name type="scientific">Legionella antarctica</name>
    <dbReference type="NCBI Taxonomy" id="2708020"/>
    <lineage>
        <taxon>Bacteria</taxon>
        <taxon>Pseudomonadati</taxon>
        <taxon>Pseudomonadota</taxon>
        <taxon>Gammaproteobacteria</taxon>
        <taxon>Legionellales</taxon>
        <taxon>Legionellaceae</taxon>
        <taxon>Legionella</taxon>
    </lineage>
</organism>
<evidence type="ECO:0000313" key="1">
    <source>
        <dbReference type="EMBL" id="BCA95729.1"/>
    </source>
</evidence>
<name>A0A6F8T5K2_9GAMM</name>